<dbReference type="InterPro" id="IPR017937">
    <property type="entry name" value="Thioredoxin_CS"/>
</dbReference>
<feature type="domain" description="Thioredoxin" evidence="7">
    <location>
        <begin position="65"/>
        <end position="212"/>
    </location>
</feature>
<feature type="chain" id="PRO_5047321013" evidence="6">
    <location>
        <begin position="30"/>
        <end position="215"/>
    </location>
</feature>
<evidence type="ECO:0000256" key="2">
    <source>
        <dbReference type="ARBA" id="ARBA00022748"/>
    </source>
</evidence>
<comment type="caution">
    <text evidence="8">The sequence shown here is derived from an EMBL/GenBank/DDBJ whole genome shotgun (WGS) entry which is preliminary data.</text>
</comment>
<dbReference type="RefSeq" id="WP_343996044.1">
    <property type="nucleotide sequence ID" value="NZ_BAAALG010000013.1"/>
</dbReference>
<comment type="subcellular location">
    <subcellularLocation>
        <location evidence="1">Cell envelope</location>
    </subcellularLocation>
</comment>
<dbReference type="PANTHER" id="PTHR42852">
    <property type="entry name" value="THIOL:DISULFIDE INTERCHANGE PROTEIN DSBE"/>
    <property type="match status" value="1"/>
</dbReference>
<accession>A0ABP4EI36</accession>
<dbReference type="CDD" id="cd02966">
    <property type="entry name" value="TlpA_like_family"/>
    <property type="match status" value="1"/>
</dbReference>
<evidence type="ECO:0000256" key="6">
    <source>
        <dbReference type="SAM" id="SignalP"/>
    </source>
</evidence>
<dbReference type="InterPro" id="IPR000866">
    <property type="entry name" value="AhpC/TSA"/>
</dbReference>
<evidence type="ECO:0000256" key="3">
    <source>
        <dbReference type="ARBA" id="ARBA00022968"/>
    </source>
</evidence>
<dbReference type="EMBL" id="BAAALG010000013">
    <property type="protein sequence ID" value="GAA1110512.1"/>
    <property type="molecule type" value="Genomic_DNA"/>
</dbReference>
<dbReference type="PROSITE" id="PS00194">
    <property type="entry name" value="THIOREDOXIN_1"/>
    <property type="match status" value="1"/>
</dbReference>
<dbReference type="InterPro" id="IPR036249">
    <property type="entry name" value="Thioredoxin-like_sf"/>
</dbReference>
<evidence type="ECO:0000256" key="5">
    <source>
        <dbReference type="ARBA" id="ARBA00023284"/>
    </source>
</evidence>
<dbReference type="PROSITE" id="PS51257">
    <property type="entry name" value="PROKAR_LIPOPROTEIN"/>
    <property type="match status" value="1"/>
</dbReference>
<keyword evidence="3" id="KW-0735">Signal-anchor</keyword>
<feature type="signal peptide" evidence="6">
    <location>
        <begin position="1"/>
        <end position="29"/>
    </location>
</feature>
<reference evidence="9" key="1">
    <citation type="journal article" date="2019" name="Int. J. Syst. Evol. Microbiol.">
        <title>The Global Catalogue of Microorganisms (GCM) 10K type strain sequencing project: providing services to taxonomists for standard genome sequencing and annotation.</title>
        <authorList>
            <consortium name="The Broad Institute Genomics Platform"/>
            <consortium name="The Broad Institute Genome Sequencing Center for Infectious Disease"/>
            <person name="Wu L."/>
            <person name="Ma J."/>
        </authorList>
    </citation>
    <scope>NUCLEOTIDE SEQUENCE [LARGE SCALE GENOMIC DNA]</scope>
    <source>
        <strain evidence="9">JCM 13008</strain>
    </source>
</reference>
<keyword evidence="9" id="KW-1185">Reference proteome</keyword>
<keyword evidence="5" id="KW-0676">Redox-active center</keyword>
<name>A0ABP4EI36_9ACTN</name>
<dbReference type="PANTHER" id="PTHR42852:SF6">
    <property type="entry name" value="THIOL:DISULFIDE INTERCHANGE PROTEIN DSBE"/>
    <property type="match status" value="1"/>
</dbReference>
<keyword evidence="2" id="KW-0201">Cytochrome c-type biogenesis</keyword>
<evidence type="ECO:0000259" key="7">
    <source>
        <dbReference type="PROSITE" id="PS51352"/>
    </source>
</evidence>
<dbReference type="Pfam" id="PF00578">
    <property type="entry name" value="AhpC-TSA"/>
    <property type="match status" value="1"/>
</dbReference>
<sequence length="215" mass="22509">MSARRATVRAVVAVAAGAALLSGCSSISAPDISGPGRTSVEVDTPELRALKATTKIEPCAPGDGTRSDDGLPSLTLNCLGGGDSVDISSLRGPLVINLWASWCGPCERELPIYQEFYEKHGDKVGVLGIDFQDNRPAAALELAKGAGVTYPQLADANSDLAGTKPMPPVPGLPAIAFVDAEGRFVVDDVPQLVFREIKSVQELEELVAERLGVEL</sequence>
<dbReference type="PROSITE" id="PS51352">
    <property type="entry name" value="THIOREDOXIN_2"/>
    <property type="match status" value="1"/>
</dbReference>
<keyword evidence="4" id="KW-1015">Disulfide bond</keyword>
<dbReference type="SUPFAM" id="SSF52833">
    <property type="entry name" value="Thioredoxin-like"/>
    <property type="match status" value="1"/>
</dbReference>
<proteinExistence type="predicted"/>
<protein>
    <submittedName>
        <fullName evidence="8">TlpA disulfide reductase family protein</fullName>
    </submittedName>
</protein>
<evidence type="ECO:0000256" key="4">
    <source>
        <dbReference type="ARBA" id="ARBA00023157"/>
    </source>
</evidence>
<evidence type="ECO:0000313" key="8">
    <source>
        <dbReference type="EMBL" id="GAA1110512.1"/>
    </source>
</evidence>
<gene>
    <name evidence="8" type="ORF">GCM10009668_33970</name>
</gene>
<dbReference type="InterPro" id="IPR050553">
    <property type="entry name" value="Thioredoxin_ResA/DsbE_sf"/>
</dbReference>
<dbReference type="Gene3D" id="3.40.30.10">
    <property type="entry name" value="Glutaredoxin"/>
    <property type="match status" value="1"/>
</dbReference>
<evidence type="ECO:0000256" key="1">
    <source>
        <dbReference type="ARBA" id="ARBA00004196"/>
    </source>
</evidence>
<keyword evidence="6" id="KW-0732">Signal</keyword>
<keyword evidence="3" id="KW-0812">Transmembrane</keyword>
<dbReference type="InterPro" id="IPR013766">
    <property type="entry name" value="Thioredoxin_domain"/>
</dbReference>
<evidence type="ECO:0000313" key="9">
    <source>
        <dbReference type="Proteomes" id="UP001501581"/>
    </source>
</evidence>
<dbReference type="Proteomes" id="UP001501581">
    <property type="component" value="Unassembled WGS sequence"/>
</dbReference>
<organism evidence="8 9">
    <name type="scientific">Nocardioides dubius</name>
    <dbReference type="NCBI Taxonomy" id="317019"/>
    <lineage>
        <taxon>Bacteria</taxon>
        <taxon>Bacillati</taxon>
        <taxon>Actinomycetota</taxon>
        <taxon>Actinomycetes</taxon>
        <taxon>Propionibacteriales</taxon>
        <taxon>Nocardioidaceae</taxon>
        <taxon>Nocardioides</taxon>
    </lineage>
</organism>